<dbReference type="InterPro" id="IPR002611">
    <property type="entry name" value="IstB_ATP-bd"/>
</dbReference>
<evidence type="ECO:0000313" key="3">
    <source>
        <dbReference type="EMBL" id="EHQ88434.1"/>
    </source>
</evidence>
<dbReference type="GO" id="GO:0005524">
    <property type="term" value="F:ATP binding"/>
    <property type="evidence" value="ECO:0007669"/>
    <property type="project" value="InterPro"/>
</dbReference>
<feature type="region of interest" description="Disordered" evidence="1">
    <location>
        <begin position="1"/>
        <end position="24"/>
    </location>
</feature>
<sequence>MESLKTILSHGKTIPTSKSSEQDKANKYGLYHTGANYRLPQKEQTYDCPKCQDREIVEIGVDSLGLSIYSDCTCKAKKSAARKLKSSGLRGNQLAYRLEDYQVNDNNQDMLEGVKRYLKAWPEKINSESESKGFCLIGNPGIGKTMLSCIIASDMLSKSVQVVFVSSADLLAELRQAQLSRDKENMEEKIETLGKVQALILDDIGKEKPTEWVQNMYYRLIDLRYRNNLLTGFNSNYYPKELAQRLGEVWDATMSRLIGLTREHFLCATDFDHRIEG</sequence>
<dbReference type="RefSeq" id="WP_007780812.1">
    <property type="nucleotide sequence ID" value="NZ_CM001441.1"/>
</dbReference>
<organism evidence="3 4">
    <name type="scientific">Desulfosporosinus youngiae DSM 17734</name>
    <dbReference type="NCBI Taxonomy" id="768710"/>
    <lineage>
        <taxon>Bacteria</taxon>
        <taxon>Bacillati</taxon>
        <taxon>Bacillota</taxon>
        <taxon>Clostridia</taxon>
        <taxon>Eubacteriales</taxon>
        <taxon>Desulfitobacteriaceae</taxon>
        <taxon>Desulfosporosinus</taxon>
    </lineage>
</organism>
<dbReference type="AlphaFoldDB" id="H5Y286"/>
<feature type="domain" description="IstB-like ATP-binding" evidence="2">
    <location>
        <begin position="131"/>
        <end position="227"/>
    </location>
</feature>
<dbReference type="Pfam" id="PF01695">
    <property type="entry name" value="IstB_IS21"/>
    <property type="match status" value="1"/>
</dbReference>
<dbReference type="PANTHER" id="PTHR30050:SF4">
    <property type="entry name" value="ATP-BINDING PROTEIN RV3427C IN INSERTION SEQUENCE-RELATED"/>
    <property type="match status" value="1"/>
</dbReference>
<dbReference type="CDD" id="cd00009">
    <property type="entry name" value="AAA"/>
    <property type="match status" value="1"/>
</dbReference>
<reference evidence="3 4" key="1">
    <citation type="submission" date="2011-11" db="EMBL/GenBank/DDBJ databases">
        <title>The Noncontiguous Finished genome of Desulfosporosinus youngiae DSM 17734.</title>
        <authorList>
            <consortium name="US DOE Joint Genome Institute (JGI-PGF)"/>
            <person name="Lucas S."/>
            <person name="Han J."/>
            <person name="Lapidus A."/>
            <person name="Cheng J.-F."/>
            <person name="Goodwin L."/>
            <person name="Pitluck S."/>
            <person name="Peters L."/>
            <person name="Ovchinnikova G."/>
            <person name="Lu M."/>
            <person name="Land M.L."/>
            <person name="Hauser L."/>
            <person name="Pester M."/>
            <person name="Spring S."/>
            <person name="Ollivier B."/>
            <person name="Rattei T."/>
            <person name="Klenk H.-P."/>
            <person name="Wagner M."/>
            <person name="Loy A."/>
            <person name="Woyke T.J."/>
        </authorList>
    </citation>
    <scope>NUCLEOTIDE SEQUENCE [LARGE SCALE GENOMIC DNA]</scope>
    <source>
        <strain evidence="3 4">DSM 17734</strain>
    </source>
</reference>
<protein>
    <submittedName>
        <fullName evidence="3">DNA replication protein</fullName>
    </submittedName>
</protein>
<gene>
    <name evidence="3" type="ORF">DesyoDRAFT_1266</name>
</gene>
<dbReference type="GO" id="GO:0006260">
    <property type="term" value="P:DNA replication"/>
    <property type="evidence" value="ECO:0007669"/>
    <property type="project" value="TreeGrafter"/>
</dbReference>
<dbReference type="Gene3D" id="3.40.50.300">
    <property type="entry name" value="P-loop containing nucleotide triphosphate hydrolases"/>
    <property type="match status" value="1"/>
</dbReference>
<dbReference type="Proteomes" id="UP000005104">
    <property type="component" value="Chromosome"/>
</dbReference>
<accession>H5Y286</accession>
<evidence type="ECO:0000259" key="2">
    <source>
        <dbReference type="Pfam" id="PF01695"/>
    </source>
</evidence>
<name>H5Y286_9FIRM</name>
<proteinExistence type="predicted"/>
<keyword evidence="4" id="KW-1185">Reference proteome</keyword>
<dbReference type="SUPFAM" id="SSF52540">
    <property type="entry name" value="P-loop containing nucleoside triphosphate hydrolases"/>
    <property type="match status" value="1"/>
</dbReference>
<evidence type="ECO:0000256" key="1">
    <source>
        <dbReference type="SAM" id="MobiDB-lite"/>
    </source>
</evidence>
<dbReference type="PANTHER" id="PTHR30050">
    <property type="entry name" value="CHROMOSOMAL REPLICATION INITIATOR PROTEIN DNAA"/>
    <property type="match status" value="1"/>
</dbReference>
<dbReference type="InterPro" id="IPR027417">
    <property type="entry name" value="P-loop_NTPase"/>
</dbReference>
<evidence type="ECO:0000313" key="4">
    <source>
        <dbReference type="Proteomes" id="UP000005104"/>
    </source>
</evidence>
<dbReference type="OrthoDB" id="9776217at2"/>
<dbReference type="STRING" id="768710.DesyoDRAFT_1266"/>
<dbReference type="eggNOG" id="COG1484">
    <property type="taxonomic scope" value="Bacteria"/>
</dbReference>
<dbReference type="EMBL" id="CM001441">
    <property type="protein sequence ID" value="EHQ88434.1"/>
    <property type="molecule type" value="Genomic_DNA"/>
</dbReference>
<dbReference type="HOGENOM" id="CLU_1003746_0_0_9"/>